<proteinExistence type="predicted"/>
<dbReference type="EMBL" id="BKCJ011123308">
    <property type="protein sequence ID" value="GFC89890.1"/>
    <property type="molecule type" value="Genomic_DNA"/>
</dbReference>
<feature type="compositionally biased region" description="Polar residues" evidence="1">
    <location>
        <begin position="21"/>
        <end position="33"/>
    </location>
</feature>
<organism evidence="2">
    <name type="scientific">Tanacetum cinerariifolium</name>
    <name type="common">Dalmatian daisy</name>
    <name type="synonym">Chrysanthemum cinerariifolium</name>
    <dbReference type="NCBI Taxonomy" id="118510"/>
    <lineage>
        <taxon>Eukaryota</taxon>
        <taxon>Viridiplantae</taxon>
        <taxon>Streptophyta</taxon>
        <taxon>Embryophyta</taxon>
        <taxon>Tracheophyta</taxon>
        <taxon>Spermatophyta</taxon>
        <taxon>Magnoliopsida</taxon>
        <taxon>eudicotyledons</taxon>
        <taxon>Gunneridae</taxon>
        <taxon>Pentapetalae</taxon>
        <taxon>asterids</taxon>
        <taxon>campanulids</taxon>
        <taxon>Asterales</taxon>
        <taxon>Asteraceae</taxon>
        <taxon>Asteroideae</taxon>
        <taxon>Anthemideae</taxon>
        <taxon>Anthemidinae</taxon>
        <taxon>Tanacetum</taxon>
    </lineage>
</organism>
<comment type="caution">
    <text evidence="2">The sequence shown here is derived from an EMBL/GenBank/DDBJ whole genome shotgun (WGS) entry which is preliminary data.</text>
</comment>
<feature type="compositionally biased region" description="Acidic residues" evidence="1">
    <location>
        <begin position="43"/>
        <end position="71"/>
    </location>
</feature>
<dbReference type="AlphaFoldDB" id="A0A699RTB6"/>
<protein>
    <submittedName>
        <fullName evidence="2">Transcription factor IIA, alpha/beta subunit</fullName>
    </submittedName>
</protein>
<evidence type="ECO:0000256" key="1">
    <source>
        <dbReference type="SAM" id="MobiDB-lite"/>
    </source>
</evidence>
<gene>
    <name evidence="2" type="ORF">Tci_861860</name>
</gene>
<feature type="region of interest" description="Disordered" evidence="1">
    <location>
        <begin position="21"/>
        <end position="71"/>
    </location>
</feature>
<name>A0A699RTB6_TANCI</name>
<accession>A0A699RTB6</accession>
<sequence>FLMTLKIYNYQGHVDEGYNVVNTPASPDFQTPTPALDNHNDVLDDDEDEPLKENDDDDVDVLDKIEEDEEL</sequence>
<reference evidence="2" key="1">
    <citation type="journal article" date="2019" name="Sci. Rep.">
        <title>Draft genome of Tanacetum cinerariifolium, the natural source of mosquito coil.</title>
        <authorList>
            <person name="Yamashiro T."/>
            <person name="Shiraishi A."/>
            <person name="Satake H."/>
            <person name="Nakayama K."/>
        </authorList>
    </citation>
    <scope>NUCLEOTIDE SEQUENCE</scope>
</reference>
<feature type="non-terminal residue" evidence="2">
    <location>
        <position position="1"/>
    </location>
</feature>
<evidence type="ECO:0000313" key="2">
    <source>
        <dbReference type="EMBL" id="GFC89890.1"/>
    </source>
</evidence>
<feature type="non-terminal residue" evidence="2">
    <location>
        <position position="71"/>
    </location>
</feature>